<dbReference type="PANTHER" id="PTHR47514">
    <property type="entry name" value="TRANSKETOLASE N-TERMINAL SECTION-RELATED"/>
    <property type="match status" value="1"/>
</dbReference>
<dbReference type="SUPFAM" id="SSF52518">
    <property type="entry name" value="Thiamin diphosphate-binding fold (THDP-binding)"/>
    <property type="match status" value="1"/>
</dbReference>
<comment type="caution">
    <text evidence="5">The sequence shown here is derived from an EMBL/GenBank/DDBJ whole genome shotgun (WGS) entry which is preliminary data.</text>
</comment>
<comment type="similarity">
    <text evidence="2">Belongs to the transketolase family.</text>
</comment>
<evidence type="ECO:0000313" key="5">
    <source>
        <dbReference type="EMBL" id="KKK85457.1"/>
    </source>
</evidence>
<evidence type="ECO:0000256" key="3">
    <source>
        <dbReference type="ARBA" id="ARBA00023052"/>
    </source>
</evidence>
<dbReference type="AlphaFoldDB" id="A0A0F8YVK0"/>
<dbReference type="CDD" id="cd02012">
    <property type="entry name" value="TPP_TK"/>
    <property type="match status" value="1"/>
</dbReference>
<evidence type="ECO:0000259" key="4">
    <source>
        <dbReference type="Pfam" id="PF00456"/>
    </source>
</evidence>
<dbReference type="EMBL" id="LAZR01051301">
    <property type="protein sequence ID" value="KKK85457.1"/>
    <property type="molecule type" value="Genomic_DNA"/>
</dbReference>
<sequence length="263" mass="29423">MLGEAGSGHPGGSLSSVEIMTGLYYYKMRHDPKKPDWPDRDRFILSKGHICPALYTVMARCGYFPRKELMTLRKLHSRLQGHPHMPYLPGLEVSCGSLGQGLSIANGIALGARLDKKSYRVYCLMGDGETDEGQVWEAAMTASHYNLDNLCAIIDRNRLQIDGFTEDVMKLESVKKKWKSFGWHVIEINGHSIKEVMDAYDEAERTSGKPTMVIAHTIKGKGVSFMEDKAEWHGVAPKGEQIELALKELDVKPTKEQLEEAEG</sequence>
<protein>
    <recommendedName>
        <fullName evidence="4">Transketolase N-terminal domain-containing protein</fullName>
    </recommendedName>
</protein>
<gene>
    <name evidence="5" type="ORF">LCGC14_2773120</name>
</gene>
<dbReference type="Gene3D" id="3.40.50.970">
    <property type="match status" value="1"/>
</dbReference>
<dbReference type="InterPro" id="IPR005474">
    <property type="entry name" value="Transketolase_N"/>
</dbReference>
<dbReference type="InterPro" id="IPR029061">
    <property type="entry name" value="THDP-binding"/>
</dbReference>
<comment type="cofactor">
    <cofactor evidence="1">
        <name>thiamine diphosphate</name>
        <dbReference type="ChEBI" id="CHEBI:58937"/>
    </cofactor>
</comment>
<dbReference type="Pfam" id="PF00456">
    <property type="entry name" value="Transketolase_N"/>
    <property type="match status" value="1"/>
</dbReference>
<reference evidence="5" key="1">
    <citation type="journal article" date="2015" name="Nature">
        <title>Complex archaea that bridge the gap between prokaryotes and eukaryotes.</title>
        <authorList>
            <person name="Spang A."/>
            <person name="Saw J.H."/>
            <person name="Jorgensen S.L."/>
            <person name="Zaremba-Niedzwiedzka K."/>
            <person name="Martijn J."/>
            <person name="Lind A.E."/>
            <person name="van Eijk R."/>
            <person name="Schleper C."/>
            <person name="Guy L."/>
            <person name="Ettema T.J."/>
        </authorList>
    </citation>
    <scope>NUCLEOTIDE SEQUENCE</scope>
</reference>
<dbReference type="PANTHER" id="PTHR47514:SF1">
    <property type="entry name" value="TRANSKETOLASE N-TERMINAL SECTION-RELATED"/>
    <property type="match status" value="1"/>
</dbReference>
<feature type="domain" description="Transketolase N-terminal" evidence="4">
    <location>
        <begin position="4"/>
        <end position="255"/>
    </location>
</feature>
<feature type="non-terminal residue" evidence="5">
    <location>
        <position position="1"/>
    </location>
</feature>
<name>A0A0F8YVK0_9ZZZZ</name>
<proteinExistence type="inferred from homology"/>
<evidence type="ECO:0000256" key="2">
    <source>
        <dbReference type="ARBA" id="ARBA00007131"/>
    </source>
</evidence>
<evidence type="ECO:0000256" key="1">
    <source>
        <dbReference type="ARBA" id="ARBA00001964"/>
    </source>
</evidence>
<organism evidence="5">
    <name type="scientific">marine sediment metagenome</name>
    <dbReference type="NCBI Taxonomy" id="412755"/>
    <lineage>
        <taxon>unclassified sequences</taxon>
        <taxon>metagenomes</taxon>
        <taxon>ecological metagenomes</taxon>
    </lineage>
</organism>
<keyword evidence="3" id="KW-0786">Thiamine pyrophosphate</keyword>
<accession>A0A0F8YVK0</accession>